<evidence type="ECO:0000256" key="2">
    <source>
        <dbReference type="ARBA" id="ARBA00022692"/>
    </source>
</evidence>
<evidence type="ECO:0000313" key="8">
    <source>
        <dbReference type="EMBL" id="AXF56810.1"/>
    </source>
</evidence>
<dbReference type="PANTHER" id="PTHR31566:SF0">
    <property type="entry name" value="CYTOCHROME C BIOGENESIS PROTEIN CCS1, CHLOROPLASTIC"/>
    <property type="match status" value="1"/>
</dbReference>
<dbReference type="GO" id="GO:0017004">
    <property type="term" value="P:cytochrome complex assembly"/>
    <property type="evidence" value="ECO:0007669"/>
    <property type="project" value="UniProtKB-KW"/>
</dbReference>
<keyword evidence="9" id="KW-1185">Reference proteome</keyword>
<comment type="subcellular location">
    <subcellularLocation>
        <location evidence="1">Membrane</location>
        <topology evidence="1">Multi-pass membrane protein</topology>
    </subcellularLocation>
</comment>
<dbReference type="InterPro" id="IPR023494">
    <property type="entry name" value="Cyt_c_bgen_Ccs1/CcsB/ResB"/>
</dbReference>
<feature type="domain" description="ResB-like" evidence="7">
    <location>
        <begin position="64"/>
        <end position="423"/>
    </location>
</feature>
<accession>A0A345C0S9</accession>
<dbReference type="Pfam" id="PF05140">
    <property type="entry name" value="ResB"/>
    <property type="match status" value="2"/>
</dbReference>
<organism evidence="8 9">
    <name type="scientific">Salicibibacter kimchii</name>
    <dbReference type="NCBI Taxonomy" id="2099786"/>
    <lineage>
        <taxon>Bacteria</taxon>
        <taxon>Bacillati</taxon>
        <taxon>Bacillota</taxon>
        <taxon>Bacilli</taxon>
        <taxon>Bacillales</taxon>
        <taxon>Bacillaceae</taxon>
        <taxon>Salicibibacter</taxon>
    </lineage>
</organism>
<keyword evidence="2 6" id="KW-0812">Transmembrane</keyword>
<dbReference type="RefSeq" id="WP_114374074.1">
    <property type="nucleotide sequence ID" value="NZ_CP031092.1"/>
</dbReference>
<feature type="transmembrane region" description="Helical" evidence="6">
    <location>
        <begin position="215"/>
        <end position="233"/>
    </location>
</feature>
<feature type="transmembrane region" description="Helical" evidence="6">
    <location>
        <begin position="123"/>
        <end position="145"/>
    </location>
</feature>
<feature type="domain" description="ResB-like" evidence="7">
    <location>
        <begin position="440"/>
        <end position="520"/>
    </location>
</feature>
<keyword evidence="3" id="KW-0201">Cytochrome c-type biogenesis</keyword>
<dbReference type="GO" id="GO:0016020">
    <property type="term" value="C:membrane"/>
    <property type="evidence" value="ECO:0007669"/>
    <property type="project" value="UniProtKB-SubCell"/>
</dbReference>
<evidence type="ECO:0000256" key="6">
    <source>
        <dbReference type="SAM" id="Phobius"/>
    </source>
</evidence>
<name>A0A345C0S9_9BACI</name>
<protein>
    <submittedName>
        <fullName evidence="8">Cytochrome C biogenesis protein</fullName>
    </submittedName>
</protein>
<proteinExistence type="predicted"/>
<evidence type="ECO:0000256" key="3">
    <source>
        <dbReference type="ARBA" id="ARBA00022748"/>
    </source>
</evidence>
<keyword evidence="5 6" id="KW-0472">Membrane</keyword>
<feature type="transmembrane region" description="Helical" evidence="6">
    <location>
        <begin position="66"/>
        <end position="84"/>
    </location>
</feature>
<dbReference type="OrthoDB" id="9770923at2"/>
<dbReference type="EMBL" id="CP031092">
    <property type="protein sequence ID" value="AXF56810.1"/>
    <property type="molecule type" value="Genomic_DNA"/>
</dbReference>
<dbReference type="InterPro" id="IPR007816">
    <property type="entry name" value="ResB-like_domain"/>
</dbReference>
<keyword evidence="4 6" id="KW-1133">Transmembrane helix</keyword>
<dbReference type="KEGG" id="rue:DT065_12880"/>
<sequence length="548" mass="62863">MMNQKCECGRVNPYGTEVCGSCGKPLADPDSNRLLNMRYEGAARRSQIYSTSIIDKIWNFFSSVKVGIGIIIVTLIASSLGTIFPQEMFMPPGETPEVYYAEEYGALGQVYYAFGLHNMYGSWWYMLLIAALGVSIIIASIDRFFPLYKALKSQRVTRHKSFMKRQRIFGTTRVEDVDQTFQAAQDLLKKKRYNIREENGHILAEKNRWARWGPYVNHIGLIVFLIGASLRFFPGMYVDENMWVREGETEVVPGTSGDYYVENQGFTYEEFDEDDEIFGEGMEASAGDVFEETFRTDAVLYTPEGPLGVDQELEEVARHSIEVNDSFDFDDYALYQVDYKLDELKEMTFEVEDTETDEVLGSFAVDLNDPDDTYALDNGEEVRIHSYFPNYEMNDEGMPTTENDVPDNPAFIFEMVNPDTEALDHTFLGIQANYNVSPDQEENRYEFSLDGLDTNDVTGLTVRKDNTIPYLIVGGAIFLIGLVQGSYWPHRRIWLQRNDGEVWLAAHTNKHWAPLKKDIDAITKETEITMPRDQIDDEYEKREDKDNS</sequence>
<feature type="transmembrane region" description="Helical" evidence="6">
    <location>
        <begin position="468"/>
        <end position="488"/>
    </location>
</feature>
<evidence type="ECO:0000259" key="7">
    <source>
        <dbReference type="Pfam" id="PF05140"/>
    </source>
</evidence>
<evidence type="ECO:0000256" key="4">
    <source>
        <dbReference type="ARBA" id="ARBA00022989"/>
    </source>
</evidence>
<gene>
    <name evidence="8" type="ORF">DT065_12880</name>
</gene>
<evidence type="ECO:0000256" key="1">
    <source>
        <dbReference type="ARBA" id="ARBA00004141"/>
    </source>
</evidence>
<dbReference type="PANTHER" id="PTHR31566">
    <property type="entry name" value="CYTOCHROME C BIOGENESIS PROTEIN CCS1, CHLOROPLASTIC"/>
    <property type="match status" value="1"/>
</dbReference>
<evidence type="ECO:0000313" key="9">
    <source>
        <dbReference type="Proteomes" id="UP000252100"/>
    </source>
</evidence>
<dbReference type="AlphaFoldDB" id="A0A345C0S9"/>
<reference evidence="8 9" key="1">
    <citation type="journal article" date="2018" name="J. Microbiol.">
        <title>Salicibibacter kimchii gen. nov., sp. nov., a moderately halophilic and alkalitolerant bacterium in the family Bacillaceae, isolated from kimchi.</title>
        <authorList>
            <person name="Jang J.Y."/>
            <person name="Oh Y.J."/>
            <person name="Lim S.K."/>
            <person name="Park H.K."/>
            <person name="Lee C."/>
            <person name="Kim J.Y."/>
            <person name="Lee M.A."/>
            <person name="Choi H.J."/>
        </authorList>
    </citation>
    <scope>NUCLEOTIDE SEQUENCE [LARGE SCALE GENOMIC DNA]</scope>
    <source>
        <strain evidence="8 9">NKC1-1</strain>
    </source>
</reference>
<evidence type="ECO:0000256" key="5">
    <source>
        <dbReference type="ARBA" id="ARBA00023136"/>
    </source>
</evidence>
<dbReference type="Proteomes" id="UP000252100">
    <property type="component" value="Chromosome"/>
</dbReference>